<reference evidence="2 3" key="1">
    <citation type="submission" date="2021-03" db="EMBL/GenBank/DDBJ databases">
        <title>Sequencing the genomes of 1000 actinobacteria strains.</title>
        <authorList>
            <person name="Klenk H.-P."/>
        </authorList>
    </citation>
    <scope>NUCLEOTIDE SEQUENCE [LARGE SCALE GENOMIC DNA]</scope>
    <source>
        <strain evidence="2 3">DSM 46670</strain>
    </source>
</reference>
<dbReference type="RefSeq" id="WP_209642847.1">
    <property type="nucleotide sequence ID" value="NZ_JAGINW010000001.1"/>
</dbReference>
<proteinExistence type="predicted"/>
<keyword evidence="3" id="KW-1185">Reference proteome</keyword>
<dbReference type="Proteomes" id="UP001519332">
    <property type="component" value="Unassembled WGS sequence"/>
</dbReference>
<keyword evidence="1" id="KW-0732">Signal</keyword>
<accession>A0ABS4TMP0</accession>
<dbReference type="EMBL" id="JAGINW010000001">
    <property type="protein sequence ID" value="MBP2325675.1"/>
    <property type="molecule type" value="Genomic_DNA"/>
</dbReference>
<evidence type="ECO:0000313" key="3">
    <source>
        <dbReference type="Proteomes" id="UP001519332"/>
    </source>
</evidence>
<feature type="chain" id="PRO_5047408470" description="Peptidase inhibitor family I36" evidence="1">
    <location>
        <begin position="23"/>
        <end position="120"/>
    </location>
</feature>
<sequence length="120" mass="12696">MRKTINAVLVSLFSFAAVTLAAAESTAAPNESLATPIGFLCEVPGTNFVFDTPWSLVDRCYSGQGTTAVTPSGPYTRWCSGQYFGSLRIRSGSVIRQIPFTPGACGPLSTSDQVVALTLR</sequence>
<feature type="signal peptide" evidence="1">
    <location>
        <begin position="1"/>
        <end position="22"/>
    </location>
</feature>
<comment type="caution">
    <text evidence="2">The sequence shown here is derived from an EMBL/GenBank/DDBJ whole genome shotgun (WGS) entry which is preliminary data.</text>
</comment>
<evidence type="ECO:0000256" key="1">
    <source>
        <dbReference type="SAM" id="SignalP"/>
    </source>
</evidence>
<name>A0ABS4TMP0_9PSEU</name>
<protein>
    <recommendedName>
        <fullName evidence="4">Peptidase inhibitor family I36</fullName>
    </recommendedName>
</protein>
<evidence type="ECO:0008006" key="4">
    <source>
        <dbReference type="Google" id="ProtNLM"/>
    </source>
</evidence>
<evidence type="ECO:0000313" key="2">
    <source>
        <dbReference type="EMBL" id="MBP2325675.1"/>
    </source>
</evidence>
<gene>
    <name evidence="2" type="ORF">JOF56_006060</name>
</gene>
<organism evidence="2 3">
    <name type="scientific">Kibdelosporangium banguiense</name>
    <dbReference type="NCBI Taxonomy" id="1365924"/>
    <lineage>
        <taxon>Bacteria</taxon>
        <taxon>Bacillati</taxon>
        <taxon>Actinomycetota</taxon>
        <taxon>Actinomycetes</taxon>
        <taxon>Pseudonocardiales</taxon>
        <taxon>Pseudonocardiaceae</taxon>
        <taxon>Kibdelosporangium</taxon>
    </lineage>
</organism>